<dbReference type="EMBL" id="CVQI01037273">
    <property type="protein sequence ID" value="CRK48212.1"/>
    <property type="molecule type" value="Genomic_DNA"/>
</dbReference>
<dbReference type="Proteomes" id="UP000045706">
    <property type="component" value="Unassembled WGS sequence"/>
</dbReference>
<organism evidence="2 4">
    <name type="scientific">Verticillium longisporum</name>
    <name type="common">Verticillium dahliae var. longisporum</name>
    <dbReference type="NCBI Taxonomy" id="100787"/>
    <lineage>
        <taxon>Eukaryota</taxon>
        <taxon>Fungi</taxon>
        <taxon>Dikarya</taxon>
        <taxon>Ascomycota</taxon>
        <taxon>Pezizomycotina</taxon>
        <taxon>Sordariomycetes</taxon>
        <taxon>Hypocreomycetidae</taxon>
        <taxon>Glomerellales</taxon>
        <taxon>Plectosphaerellaceae</taxon>
        <taxon>Verticillium</taxon>
    </lineage>
</organism>
<dbReference type="InterPro" id="IPR013783">
    <property type="entry name" value="Ig-like_fold"/>
</dbReference>
<sequence>MIGQHSWSDVLGGGSARVDALHAIPPVQGFRNLVFTTFEARGVPVFGAVPHADPSIVFPRDRKTVSSRPVKVKWFNGPIVGTNLAHEETIPQAEYMIKEKWPEYLDEDFSTRITTGRATLNIDSELVFDRRKETKLRSESFYFFKQHLERGAATESSSSPGPATPPPSTQHRSSVKCFQDGAVRFHEEIGLARAGRSRQGRCRYRDRSASRTGLRSGTFLPARTVCCGTKRVWMSGINVMIAPGTRRLSSPLVSGCRIRHFAAEDSVRVSAEIVNAGSRRGKAVVQFYVAFPEGAAIPGRRGP</sequence>
<gene>
    <name evidence="2" type="ORF">BN1708_011884</name>
    <name evidence="3" type="ORF">BN1723_007897</name>
</gene>
<evidence type="ECO:0000256" key="1">
    <source>
        <dbReference type="SAM" id="MobiDB-lite"/>
    </source>
</evidence>
<dbReference type="Proteomes" id="UP000044602">
    <property type="component" value="Unassembled WGS sequence"/>
</dbReference>
<dbReference type="AlphaFoldDB" id="A0A0G4L5E5"/>
<evidence type="ECO:0000313" key="4">
    <source>
        <dbReference type="Proteomes" id="UP000044602"/>
    </source>
</evidence>
<evidence type="ECO:0000313" key="3">
    <source>
        <dbReference type="EMBL" id="CRK48212.1"/>
    </source>
</evidence>
<keyword evidence="4" id="KW-1185">Reference proteome</keyword>
<dbReference type="Gene3D" id="2.60.40.10">
    <property type="entry name" value="Immunoglobulins"/>
    <property type="match status" value="1"/>
</dbReference>
<feature type="region of interest" description="Disordered" evidence="1">
    <location>
        <begin position="152"/>
        <end position="174"/>
    </location>
</feature>
<dbReference type="STRING" id="100787.A0A0G4L5E5"/>
<name>A0A0G4L5E5_VERLO</name>
<protein>
    <submittedName>
        <fullName evidence="2">Uncharacterized protein</fullName>
    </submittedName>
</protein>
<reference evidence="4 5" key="1">
    <citation type="submission" date="2015-05" db="EMBL/GenBank/DDBJ databases">
        <authorList>
            <person name="Fogelqvist Johan"/>
        </authorList>
    </citation>
    <scope>NUCLEOTIDE SEQUENCE [LARGE SCALE GENOMIC DNA]</scope>
    <source>
        <strain evidence="2">VL1</strain>
        <strain evidence="3">VL2</strain>
    </source>
</reference>
<proteinExistence type="predicted"/>
<dbReference type="EMBL" id="CVQH01008002">
    <property type="protein sequence ID" value="CRK16945.1"/>
    <property type="molecule type" value="Genomic_DNA"/>
</dbReference>
<accession>A0A0G4L5E5</accession>
<evidence type="ECO:0000313" key="5">
    <source>
        <dbReference type="Proteomes" id="UP000045706"/>
    </source>
</evidence>
<evidence type="ECO:0000313" key="2">
    <source>
        <dbReference type="EMBL" id="CRK16945.1"/>
    </source>
</evidence>